<comment type="similarity">
    <text evidence="1">Belongs to the eukaryotic/archaeal PrmC-related family.</text>
</comment>
<dbReference type="PROSITE" id="PS00092">
    <property type="entry name" value="N6_MTASE"/>
    <property type="match status" value="1"/>
</dbReference>
<dbReference type="Pfam" id="PF05175">
    <property type="entry name" value="MTS"/>
    <property type="match status" value="1"/>
</dbReference>
<dbReference type="SUPFAM" id="SSF53335">
    <property type="entry name" value="S-adenosyl-L-methionine-dependent methyltransferases"/>
    <property type="match status" value="1"/>
</dbReference>
<dbReference type="GO" id="GO:0008170">
    <property type="term" value="F:N-methyltransferase activity"/>
    <property type="evidence" value="ECO:0007669"/>
    <property type="project" value="UniProtKB-ARBA"/>
</dbReference>
<dbReference type="AlphaFoldDB" id="A0A0G1NPR3"/>
<dbReference type="GO" id="GO:0003676">
    <property type="term" value="F:nucleic acid binding"/>
    <property type="evidence" value="ECO:0007669"/>
    <property type="project" value="InterPro"/>
</dbReference>
<protein>
    <recommendedName>
        <fullName evidence="5">Methyltransferase small domain-containing protein</fullName>
    </recommendedName>
</protein>
<dbReference type="GO" id="GO:0008276">
    <property type="term" value="F:protein methyltransferase activity"/>
    <property type="evidence" value="ECO:0007669"/>
    <property type="project" value="TreeGrafter"/>
</dbReference>
<dbReference type="EMBL" id="LCLU01000008">
    <property type="protein sequence ID" value="KKU22644.1"/>
    <property type="molecule type" value="Genomic_DNA"/>
</dbReference>
<keyword evidence="2" id="KW-0489">Methyltransferase</keyword>
<dbReference type="GO" id="GO:0035657">
    <property type="term" value="C:eRF1 methyltransferase complex"/>
    <property type="evidence" value="ECO:0007669"/>
    <property type="project" value="TreeGrafter"/>
</dbReference>
<evidence type="ECO:0000256" key="4">
    <source>
        <dbReference type="ARBA" id="ARBA00022691"/>
    </source>
</evidence>
<reference evidence="6 7" key="1">
    <citation type="journal article" date="2015" name="Nature">
        <title>rRNA introns, odd ribosomes, and small enigmatic genomes across a large radiation of phyla.</title>
        <authorList>
            <person name="Brown C.T."/>
            <person name="Hug L.A."/>
            <person name="Thomas B.C."/>
            <person name="Sharon I."/>
            <person name="Castelle C.J."/>
            <person name="Singh A."/>
            <person name="Wilkins M.J."/>
            <person name="Williams K.H."/>
            <person name="Banfield J.F."/>
        </authorList>
    </citation>
    <scope>NUCLEOTIDE SEQUENCE [LARGE SCALE GENOMIC DNA]</scope>
</reference>
<evidence type="ECO:0000256" key="2">
    <source>
        <dbReference type="ARBA" id="ARBA00022603"/>
    </source>
</evidence>
<evidence type="ECO:0000259" key="5">
    <source>
        <dbReference type="Pfam" id="PF05175"/>
    </source>
</evidence>
<organism evidence="6 7">
    <name type="scientific">Candidatus Azambacteria bacterium GW2011_GWC1_46_13</name>
    <dbReference type="NCBI Taxonomy" id="1618619"/>
    <lineage>
        <taxon>Bacteria</taxon>
        <taxon>Candidatus Azamiibacteriota</taxon>
    </lineage>
</organism>
<dbReference type="InterPro" id="IPR007848">
    <property type="entry name" value="Small_mtfrase_dom"/>
</dbReference>
<dbReference type="GO" id="GO:0032259">
    <property type="term" value="P:methylation"/>
    <property type="evidence" value="ECO:0007669"/>
    <property type="project" value="UniProtKB-KW"/>
</dbReference>
<dbReference type="InterPro" id="IPR002052">
    <property type="entry name" value="DNA_methylase_N6_adenine_CS"/>
</dbReference>
<comment type="caution">
    <text evidence="6">The sequence shown here is derived from an EMBL/GenBank/DDBJ whole genome shotgun (WGS) entry which is preliminary data.</text>
</comment>
<dbReference type="GO" id="GO:0008757">
    <property type="term" value="F:S-adenosylmethionine-dependent methyltransferase activity"/>
    <property type="evidence" value="ECO:0007669"/>
    <property type="project" value="TreeGrafter"/>
</dbReference>
<gene>
    <name evidence="6" type="ORF">UX33_C0008G0020</name>
</gene>
<proteinExistence type="inferred from homology"/>
<dbReference type="PANTHER" id="PTHR45875:SF1">
    <property type="entry name" value="METHYLTRANSFERASE N6AMT1"/>
    <property type="match status" value="1"/>
</dbReference>
<dbReference type="InterPro" id="IPR029063">
    <property type="entry name" value="SAM-dependent_MTases_sf"/>
</dbReference>
<evidence type="ECO:0000313" key="7">
    <source>
        <dbReference type="Proteomes" id="UP000034569"/>
    </source>
</evidence>
<evidence type="ECO:0000256" key="3">
    <source>
        <dbReference type="ARBA" id="ARBA00022679"/>
    </source>
</evidence>
<dbReference type="Gene3D" id="3.40.50.150">
    <property type="entry name" value="Vaccinia Virus protein VP39"/>
    <property type="match status" value="1"/>
</dbReference>
<evidence type="ECO:0000313" key="6">
    <source>
        <dbReference type="EMBL" id="KKU22644.1"/>
    </source>
</evidence>
<dbReference type="PANTHER" id="PTHR45875">
    <property type="entry name" value="METHYLTRANSFERASE N6AMT1"/>
    <property type="match status" value="1"/>
</dbReference>
<accession>A0A0G1NPR3</accession>
<dbReference type="Proteomes" id="UP000034569">
    <property type="component" value="Unassembled WGS sequence"/>
</dbReference>
<sequence>MRLKVNKNLTRLEIIAEKKEISSILGGDVQKDGREITVAKIKNPVLMTDPFRIGRFDSITRDTLFQLYGSFPRVTEYEDVESVWDPSRHVNVWCPSIDTLFFARALLTLIKKRKIESAMDLGCGSGFLGQFILEKSREFGRPLKKLDFVDINPEALRCAMDNTEKKRGKTIVSYLLNKAEEGIRINGEYNLLICNPPYIPRPAGGDDNPFEGLSLIKELSEKGPELLTKNGLIIINISSLCEETVLPWLKKNFEIKSVGRLRVPLKVLPVINNRTSRSRRWLKYLKNNPGLQTDKKEKSGYRYWHRLNLIIAKPI</sequence>
<dbReference type="InterPro" id="IPR052190">
    <property type="entry name" value="Euk-Arch_PrmC-MTase"/>
</dbReference>
<feature type="domain" description="Methyltransferase small" evidence="5">
    <location>
        <begin position="104"/>
        <end position="240"/>
    </location>
</feature>
<keyword evidence="3" id="KW-0808">Transferase</keyword>
<dbReference type="CDD" id="cd02440">
    <property type="entry name" value="AdoMet_MTases"/>
    <property type="match status" value="1"/>
</dbReference>
<name>A0A0G1NPR3_9BACT</name>
<evidence type="ECO:0000256" key="1">
    <source>
        <dbReference type="ARBA" id="ARBA00006149"/>
    </source>
</evidence>
<keyword evidence="4" id="KW-0949">S-adenosyl-L-methionine</keyword>